<feature type="region of interest" description="Disordered" evidence="1">
    <location>
        <begin position="166"/>
        <end position="187"/>
    </location>
</feature>
<keyword evidence="6" id="KW-1185">Reference proteome</keyword>
<evidence type="ECO:0000256" key="2">
    <source>
        <dbReference type="SAM" id="SignalP"/>
    </source>
</evidence>
<proteinExistence type="predicted"/>
<evidence type="ECO:0000313" key="3">
    <source>
        <dbReference type="EMBL" id="RIV41834.1"/>
    </source>
</evidence>
<evidence type="ECO:0000313" key="4">
    <source>
        <dbReference type="EMBL" id="TXJ90710.1"/>
    </source>
</evidence>
<feature type="compositionally biased region" description="Basic and acidic residues" evidence="1">
    <location>
        <begin position="166"/>
        <end position="182"/>
    </location>
</feature>
<protein>
    <recommendedName>
        <fullName evidence="7">Transporter</fullName>
    </recommendedName>
</protein>
<evidence type="ECO:0000313" key="5">
    <source>
        <dbReference type="Proteomes" id="UP000266691"/>
    </source>
</evidence>
<feature type="signal peptide" evidence="2">
    <location>
        <begin position="1"/>
        <end position="22"/>
    </location>
</feature>
<name>A0A3A1NF33_9FLAO</name>
<dbReference type="EMBL" id="QXFI01000036">
    <property type="protein sequence ID" value="RIV41834.1"/>
    <property type="molecule type" value="Genomic_DNA"/>
</dbReference>
<dbReference type="EMBL" id="VNWK01000036">
    <property type="protein sequence ID" value="TXJ90710.1"/>
    <property type="molecule type" value="Genomic_DNA"/>
</dbReference>
<dbReference type="Proteomes" id="UP000321621">
    <property type="component" value="Unassembled WGS sequence"/>
</dbReference>
<dbReference type="AlphaFoldDB" id="A0A3A1NF33"/>
<evidence type="ECO:0000256" key="1">
    <source>
        <dbReference type="SAM" id="MobiDB-lite"/>
    </source>
</evidence>
<sequence length="375" mass="41390">MKRLLLVSAILLFSMAASNIFAQGCVAIRGFSTCSGELANRSTAGFQKGQWSISGNFRHFKSFRHFVGTEEQVERVEEHTNVINRSSFYDLSIGYSFTDRLFGTLIIPYVDHSRESGRDERSKVYSQGLGDIRASVGYWLFDFNKQVRSNLSISLGIKTNSGKSDFTDVHAHRDGRPDERPVDQSIQPGDGGVGFTFELQGYHLITNNLFVTGGFYYLVNPREMNGVPTYRSRETEAIMSVPDQLAGRAGLTYIFGTSGFGVYGGGRYECVPVYDLIGGSGGFRRPGYVLSAEPGLSYTRNKFQVNVDVPIALVRNRTQSFPDMQTEAMTGESQHGDAAFADYLVSVGVTYRFGGKGHANMPVDVDEIEPTAPIN</sequence>
<evidence type="ECO:0008006" key="7">
    <source>
        <dbReference type="Google" id="ProtNLM"/>
    </source>
</evidence>
<reference evidence="3 5" key="1">
    <citation type="submission" date="2018-08" db="EMBL/GenBank/DDBJ databases">
        <title>Proposal of Muricauda 72 sp.nov. and Muricauda NH166 sp.nov., isolated from seawater.</title>
        <authorList>
            <person name="Cheng H."/>
            <person name="Wu Y.-H."/>
            <person name="Guo L.-L."/>
            <person name="Xu X.-W."/>
        </authorList>
    </citation>
    <scope>NUCLEOTIDE SEQUENCE [LARGE SCALE GENOMIC DNA]</scope>
    <source>
        <strain evidence="3 5">72</strain>
    </source>
</reference>
<accession>A0A3A1NF33</accession>
<dbReference type="Proteomes" id="UP000266691">
    <property type="component" value="Unassembled WGS sequence"/>
</dbReference>
<reference evidence="4 6" key="2">
    <citation type="submission" date="2019-07" db="EMBL/GenBank/DDBJ databases">
        <title>Draft genome of two Muricauda strains isolated from deep sea.</title>
        <authorList>
            <person name="Sun C."/>
        </authorList>
    </citation>
    <scope>NUCLEOTIDE SEQUENCE [LARGE SCALE GENOMIC DNA]</scope>
    <source>
        <strain evidence="4 6">72</strain>
    </source>
</reference>
<gene>
    <name evidence="3" type="ORF">D2V05_17060</name>
    <name evidence="4" type="ORF">FQ017_16910</name>
</gene>
<organism evidence="3 5">
    <name type="scientific">Flagellimonas pelagia</name>
    <dbReference type="NCBI Taxonomy" id="2306998"/>
    <lineage>
        <taxon>Bacteria</taxon>
        <taxon>Pseudomonadati</taxon>
        <taxon>Bacteroidota</taxon>
        <taxon>Flavobacteriia</taxon>
        <taxon>Flavobacteriales</taxon>
        <taxon>Flavobacteriaceae</taxon>
        <taxon>Flagellimonas</taxon>
    </lineage>
</organism>
<evidence type="ECO:0000313" key="6">
    <source>
        <dbReference type="Proteomes" id="UP000321621"/>
    </source>
</evidence>
<dbReference type="PROSITE" id="PS51257">
    <property type="entry name" value="PROKAR_LIPOPROTEIN"/>
    <property type="match status" value="1"/>
</dbReference>
<feature type="chain" id="PRO_5017442013" description="Transporter" evidence="2">
    <location>
        <begin position="23"/>
        <end position="375"/>
    </location>
</feature>
<keyword evidence="2" id="KW-0732">Signal</keyword>
<dbReference type="RefSeq" id="WP_119648738.1">
    <property type="nucleotide sequence ID" value="NZ_QXFI01000036.1"/>
</dbReference>
<comment type="caution">
    <text evidence="3">The sequence shown here is derived from an EMBL/GenBank/DDBJ whole genome shotgun (WGS) entry which is preliminary data.</text>
</comment>
<dbReference type="OrthoDB" id="735059at2"/>